<accession>A0ACB9GVP1</accession>
<gene>
    <name evidence="1" type="ORF">L1987_41356</name>
</gene>
<reference evidence="1 2" key="2">
    <citation type="journal article" date="2022" name="Mol. Ecol. Resour.">
        <title>The genomes of chicory, endive, great burdock and yacon provide insights into Asteraceae paleo-polyploidization history and plant inulin production.</title>
        <authorList>
            <person name="Fan W."/>
            <person name="Wang S."/>
            <person name="Wang H."/>
            <person name="Wang A."/>
            <person name="Jiang F."/>
            <person name="Liu H."/>
            <person name="Zhao H."/>
            <person name="Xu D."/>
            <person name="Zhang Y."/>
        </authorList>
    </citation>
    <scope>NUCLEOTIDE SEQUENCE [LARGE SCALE GENOMIC DNA]</scope>
    <source>
        <strain evidence="2">cv. Yunnan</strain>
        <tissue evidence="1">Leaves</tissue>
    </source>
</reference>
<keyword evidence="2" id="KW-1185">Reference proteome</keyword>
<reference evidence="2" key="1">
    <citation type="journal article" date="2022" name="Mol. Ecol. Resour.">
        <title>The genomes of chicory, endive, great burdock and yacon provide insights into Asteraceae palaeo-polyploidization history and plant inulin production.</title>
        <authorList>
            <person name="Fan W."/>
            <person name="Wang S."/>
            <person name="Wang H."/>
            <person name="Wang A."/>
            <person name="Jiang F."/>
            <person name="Liu H."/>
            <person name="Zhao H."/>
            <person name="Xu D."/>
            <person name="Zhang Y."/>
        </authorList>
    </citation>
    <scope>NUCLEOTIDE SEQUENCE [LARGE SCALE GENOMIC DNA]</scope>
    <source>
        <strain evidence="2">cv. Yunnan</strain>
    </source>
</reference>
<organism evidence="1 2">
    <name type="scientific">Smallanthus sonchifolius</name>
    <dbReference type="NCBI Taxonomy" id="185202"/>
    <lineage>
        <taxon>Eukaryota</taxon>
        <taxon>Viridiplantae</taxon>
        <taxon>Streptophyta</taxon>
        <taxon>Embryophyta</taxon>
        <taxon>Tracheophyta</taxon>
        <taxon>Spermatophyta</taxon>
        <taxon>Magnoliopsida</taxon>
        <taxon>eudicotyledons</taxon>
        <taxon>Gunneridae</taxon>
        <taxon>Pentapetalae</taxon>
        <taxon>asterids</taxon>
        <taxon>campanulids</taxon>
        <taxon>Asterales</taxon>
        <taxon>Asteraceae</taxon>
        <taxon>Asteroideae</taxon>
        <taxon>Heliantheae alliance</taxon>
        <taxon>Millerieae</taxon>
        <taxon>Smallanthus</taxon>
    </lineage>
</organism>
<evidence type="ECO:0000313" key="1">
    <source>
        <dbReference type="EMBL" id="KAI3787126.1"/>
    </source>
</evidence>
<dbReference type="EMBL" id="CM042030">
    <property type="protein sequence ID" value="KAI3787126.1"/>
    <property type="molecule type" value="Genomic_DNA"/>
</dbReference>
<proteinExistence type="predicted"/>
<evidence type="ECO:0000313" key="2">
    <source>
        <dbReference type="Proteomes" id="UP001056120"/>
    </source>
</evidence>
<name>A0ACB9GVP1_9ASTR</name>
<dbReference type="Proteomes" id="UP001056120">
    <property type="component" value="Linkage Group LG13"/>
</dbReference>
<protein>
    <submittedName>
        <fullName evidence="1">Uncharacterized protein</fullName>
    </submittedName>
</protein>
<comment type="caution">
    <text evidence="1">The sequence shown here is derived from an EMBL/GenBank/DDBJ whole genome shotgun (WGS) entry which is preliminary data.</text>
</comment>
<sequence>MTVVPDNGRGQGERENLRKRDYETERTGEPPSPATTKDGCGGSRWQRRLGSRGVSWSSRWVVFHGAIGSVNPDLVSSDSDLFTSTSSGARSLVEGWFSRKTWRHGVPLGVWWCDLAVMEFSG</sequence>